<reference evidence="4 5" key="1">
    <citation type="submission" date="2017-12" db="EMBL/GenBank/DDBJ databases">
        <title>Confluentibacter flavum sp. nov., isolated from the saline lake.</title>
        <authorList>
            <person name="Yu L."/>
        </authorList>
    </citation>
    <scope>NUCLEOTIDE SEQUENCE [LARGE SCALE GENOMIC DNA]</scope>
    <source>
        <strain evidence="4 5">3B</strain>
    </source>
</reference>
<gene>
    <name evidence="4" type="ORF">CSW08_12655</name>
</gene>
<proteinExistence type="predicted"/>
<dbReference type="Proteomes" id="UP000233435">
    <property type="component" value="Unassembled WGS sequence"/>
</dbReference>
<comment type="caution">
    <text evidence="4">The sequence shown here is derived from an EMBL/GenBank/DDBJ whole genome shotgun (WGS) entry which is preliminary data.</text>
</comment>
<keyword evidence="5" id="KW-1185">Reference proteome</keyword>
<sequence>MKKKLLILMLSALCFSSGFAQHAGKQWLDVNYANDDHIYHKLDIHLPSVEKPKYKAILVIYGSAWFANNMKQMGFQALGKPLLDSGFAVISINHRSSGDAMYPAQINDVKAAIRFIRANAEAYNIDASFIGITGFSSGGHLASLAGTTNGVKTFTVGEKTVDIEGDLGSYTQVSSAVDAVVDWFGPIDFTRMENCTTTKDDKSPEAALIKGNPADHLDMLALINPMTFIDNKAPHFLVIHGEADNVVPHCQSVFFSEALKEKGLLNEFISVPNGQHGPVTFNENTFKKMSDFFLMEAGKK</sequence>
<evidence type="ECO:0000256" key="2">
    <source>
        <dbReference type="SAM" id="SignalP"/>
    </source>
</evidence>
<dbReference type="InterPro" id="IPR050300">
    <property type="entry name" value="GDXG_lipolytic_enzyme"/>
</dbReference>
<feature type="signal peptide" evidence="2">
    <location>
        <begin position="1"/>
        <end position="20"/>
    </location>
</feature>
<dbReference type="PANTHER" id="PTHR48081:SF13">
    <property type="entry name" value="ALPHA_BETA HYDROLASE"/>
    <property type="match status" value="1"/>
</dbReference>
<keyword evidence="1 4" id="KW-0378">Hydrolase</keyword>
<evidence type="ECO:0000259" key="3">
    <source>
        <dbReference type="Pfam" id="PF20434"/>
    </source>
</evidence>
<dbReference type="AlphaFoldDB" id="A0A2N3HHQ3"/>
<feature type="chain" id="PRO_5014665322" evidence="2">
    <location>
        <begin position="21"/>
        <end position="300"/>
    </location>
</feature>
<evidence type="ECO:0000313" key="4">
    <source>
        <dbReference type="EMBL" id="PKQ44499.1"/>
    </source>
</evidence>
<dbReference type="OrthoDB" id="9777975at2"/>
<dbReference type="SUPFAM" id="SSF53474">
    <property type="entry name" value="alpha/beta-Hydrolases"/>
    <property type="match status" value="1"/>
</dbReference>
<accession>A0A2N3HHQ3</accession>
<feature type="domain" description="BD-FAE-like" evidence="3">
    <location>
        <begin position="42"/>
        <end position="259"/>
    </location>
</feature>
<dbReference type="RefSeq" id="WP_106660242.1">
    <property type="nucleotide sequence ID" value="NZ_PJEO01000049.1"/>
</dbReference>
<dbReference type="InterPro" id="IPR029058">
    <property type="entry name" value="AB_hydrolase_fold"/>
</dbReference>
<protein>
    <submittedName>
        <fullName evidence="4">Alpha/beta hydrolase</fullName>
    </submittedName>
</protein>
<dbReference type="Pfam" id="PF20434">
    <property type="entry name" value="BD-FAE"/>
    <property type="match status" value="1"/>
</dbReference>
<keyword evidence="2" id="KW-0732">Signal</keyword>
<dbReference type="GO" id="GO:0016787">
    <property type="term" value="F:hydrolase activity"/>
    <property type="evidence" value="ECO:0007669"/>
    <property type="project" value="UniProtKB-KW"/>
</dbReference>
<dbReference type="Gene3D" id="3.40.50.1820">
    <property type="entry name" value="alpha/beta hydrolase"/>
    <property type="match status" value="1"/>
</dbReference>
<evidence type="ECO:0000313" key="5">
    <source>
        <dbReference type="Proteomes" id="UP000233435"/>
    </source>
</evidence>
<name>A0A2N3HHQ3_9FLAO</name>
<organism evidence="4 5">
    <name type="scientific">Confluentibacter flavum</name>
    <dbReference type="NCBI Taxonomy" id="1909700"/>
    <lineage>
        <taxon>Bacteria</taxon>
        <taxon>Pseudomonadati</taxon>
        <taxon>Bacteroidota</taxon>
        <taxon>Flavobacteriia</taxon>
        <taxon>Flavobacteriales</taxon>
        <taxon>Flavobacteriaceae</taxon>
        <taxon>Confluentibacter</taxon>
    </lineage>
</organism>
<dbReference type="PANTHER" id="PTHR48081">
    <property type="entry name" value="AB HYDROLASE SUPERFAMILY PROTEIN C4A8.06C"/>
    <property type="match status" value="1"/>
</dbReference>
<evidence type="ECO:0000256" key="1">
    <source>
        <dbReference type="ARBA" id="ARBA00022801"/>
    </source>
</evidence>
<dbReference type="InterPro" id="IPR049492">
    <property type="entry name" value="BD-FAE-like_dom"/>
</dbReference>
<dbReference type="EMBL" id="PJEO01000049">
    <property type="protein sequence ID" value="PKQ44499.1"/>
    <property type="molecule type" value="Genomic_DNA"/>
</dbReference>